<dbReference type="NCBIfam" id="TIGR00761">
    <property type="entry name" value="argB"/>
    <property type="match status" value="1"/>
</dbReference>
<evidence type="ECO:0000313" key="13">
    <source>
        <dbReference type="Proteomes" id="UP000569018"/>
    </source>
</evidence>
<evidence type="ECO:0000256" key="8">
    <source>
        <dbReference type="ARBA" id="ARBA00048141"/>
    </source>
</evidence>
<dbReference type="GO" id="GO:0005524">
    <property type="term" value="F:ATP binding"/>
    <property type="evidence" value="ECO:0007669"/>
    <property type="project" value="UniProtKB-UniRule"/>
</dbReference>
<keyword evidence="5 9" id="KW-0547">Nucleotide-binding</keyword>
<dbReference type="FunFam" id="3.40.1160.10:FF:000004">
    <property type="entry name" value="Acetylglutamate kinase"/>
    <property type="match status" value="1"/>
</dbReference>
<protein>
    <recommendedName>
        <fullName evidence="9">Acetylglutamate kinase</fullName>
        <ecNumber evidence="9">2.7.2.8</ecNumber>
    </recommendedName>
    <alternativeName>
        <fullName evidence="9">N-acetyl-L-glutamate 5-phosphotransferase</fullName>
    </alternativeName>
    <alternativeName>
        <fullName evidence="9">NAG kinase</fullName>
        <shortName evidence="9">NAGK</shortName>
    </alternativeName>
</protein>
<evidence type="ECO:0000256" key="1">
    <source>
        <dbReference type="ARBA" id="ARBA00004828"/>
    </source>
</evidence>
<dbReference type="CDD" id="cd04238">
    <property type="entry name" value="AAK_NAGK-like"/>
    <property type="match status" value="1"/>
</dbReference>
<keyword evidence="6 9" id="KW-0418">Kinase</keyword>
<feature type="site" description="Transition state stabilizer" evidence="9">
    <location>
        <position position="237"/>
    </location>
</feature>
<dbReference type="EMBL" id="BLRZ01000049">
    <property type="protein sequence ID" value="GFP30225.1"/>
    <property type="molecule type" value="Genomic_DNA"/>
</dbReference>
<keyword evidence="9" id="KW-0963">Cytoplasm</keyword>
<keyword evidence="14" id="KW-1185">Reference proteome</keyword>
<reference evidence="13 14" key="1">
    <citation type="journal article" date="2020" name="Front. Microbiol.">
        <title>Single-cell genomics of novel Actinobacteria with the Wood-Ljungdahl pathway discovered in a serpentinizing system.</title>
        <authorList>
            <person name="Merino N."/>
            <person name="Kawai M."/>
            <person name="Boyd E.S."/>
            <person name="Colman D.R."/>
            <person name="McGlynn S.E."/>
            <person name="Nealson K.H."/>
            <person name="Kurokawa K."/>
            <person name="Hongoh Y."/>
        </authorList>
    </citation>
    <scope>NUCLEOTIDE SEQUENCE [LARGE SCALE GENOMIC DNA]</scope>
    <source>
        <strain evidence="11 14">S34</strain>
        <strain evidence="12 13">S47</strain>
    </source>
</reference>
<dbReference type="Proteomes" id="UP000588083">
    <property type="component" value="Unassembled WGS sequence"/>
</dbReference>
<comment type="function">
    <text evidence="9">Catalyzes the ATP-dependent phosphorylation of N-acetyl-L-glutamate.</text>
</comment>
<evidence type="ECO:0000256" key="4">
    <source>
        <dbReference type="ARBA" id="ARBA00022679"/>
    </source>
</evidence>
<gene>
    <name evidence="9" type="primary">argB</name>
    <name evidence="11" type="ORF">HKBW3S34_01146</name>
    <name evidence="12" type="ORF">HKBW3S47_01552</name>
</gene>
<feature type="binding site" evidence="9">
    <location>
        <begin position="53"/>
        <end position="54"/>
    </location>
    <ligand>
        <name>substrate</name>
    </ligand>
</feature>
<sequence>MNLRTPKVKLEKESIVVKVGGSILDHEPYLKSLATDIALLHSTGARLLVVHGGGPQISRMMKEKGKEINFVEGLRVTDEETMEIILASLLGWVNPTITCLLNKCGARAIGLSGVDGGLVRARRHKHIRGGREVDLGFVGDVREIDSSLILKLVDSGYIPVIASIGIGEEGKPYNINADTIAAELAVAIGATRLILMTDVEGVMVNRGATPGLLTKIQVSQAQRLIEEGEIRAGMIPKVQAAIRALEGGVDRVYILNGYRRNCLLDKLFEDKEIGTDMVNG</sequence>
<dbReference type="EC" id="2.7.2.8" evidence="9"/>
<dbReference type="Pfam" id="PF00696">
    <property type="entry name" value="AA_kinase"/>
    <property type="match status" value="1"/>
</dbReference>
<evidence type="ECO:0000256" key="7">
    <source>
        <dbReference type="ARBA" id="ARBA00022840"/>
    </source>
</evidence>
<keyword evidence="4 9" id="KW-0808">Transferase</keyword>
<dbReference type="PRINTS" id="PR00474">
    <property type="entry name" value="GLU5KINASE"/>
</dbReference>
<dbReference type="SUPFAM" id="SSF53633">
    <property type="entry name" value="Carbamate kinase-like"/>
    <property type="match status" value="1"/>
</dbReference>
<evidence type="ECO:0000259" key="10">
    <source>
        <dbReference type="Pfam" id="PF00696"/>
    </source>
</evidence>
<dbReference type="RefSeq" id="WP_176237982.1">
    <property type="nucleotide sequence ID" value="NZ_BLRZ01000049.1"/>
</dbReference>
<comment type="catalytic activity">
    <reaction evidence="8 9">
        <text>N-acetyl-L-glutamate + ATP = N-acetyl-L-glutamyl 5-phosphate + ADP</text>
        <dbReference type="Rhea" id="RHEA:14629"/>
        <dbReference type="ChEBI" id="CHEBI:30616"/>
        <dbReference type="ChEBI" id="CHEBI:44337"/>
        <dbReference type="ChEBI" id="CHEBI:57936"/>
        <dbReference type="ChEBI" id="CHEBI:456216"/>
        <dbReference type="EC" id="2.7.2.8"/>
    </reaction>
</comment>
<evidence type="ECO:0000313" key="14">
    <source>
        <dbReference type="Proteomes" id="UP000588083"/>
    </source>
</evidence>
<dbReference type="Proteomes" id="UP000569018">
    <property type="component" value="Unassembled WGS sequence"/>
</dbReference>
<feature type="domain" description="Aspartate/glutamate/uridylate kinase" evidence="10">
    <location>
        <begin position="15"/>
        <end position="256"/>
    </location>
</feature>
<evidence type="ECO:0000313" key="11">
    <source>
        <dbReference type="EMBL" id="GFP30225.1"/>
    </source>
</evidence>
<feature type="binding site" evidence="9">
    <location>
        <position position="174"/>
    </location>
    <ligand>
        <name>substrate</name>
    </ligand>
</feature>
<name>A0A6V8Q529_9ACTN</name>
<evidence type="ECO:0000256" key="6">
    <source>
        <dbReference type="ARBA" id="ARBA00022777"/>
    </source>
</evidence>
<comment type="similarity">
    <text evidence="9">Belongs to the acetylglutamate kinase family. ArgB subfamily.</text>
</comment>
<dbReference type="InterPro" id="IPR001057">
    <property type="entry name" value="Glu/AcGlu_kinase"/>
</dbReference>
<dbReference type="InterPro" id="IPR004662">
    <property type="entry name" value="AcgluKinase_fam"/>
</dbReference>
<keyword evidence="7 9" id="KW-0067">ATP-binding</keyword>
<keyword evidence="3 9" id="KW-0028">Amino-acid biosynthesis</keyword>
<evidence type="ECO:0000256" key="2">
    <source>
        <dbReference type="ARBA" id="ARBA00022571"/>
    </source>
</evidence>
<feature type="binding site" evidence="9">
    <location>
        <position position="75"/>
    </location>
    <ligand>
        <name>substrate</name>
    </ligand>
</feature>
<dbReference type="Gene3D" id="3.40.1160.10">
    <property type="entry name" value="Acetylglutamate kinase-like"/>
    <property type="match status" value="1"/>
</dbReference>
<dbReference type="InterPro" id="IPR001048">
    <property type="entry name" value="Asp/Glu/Uridylate_kinase"/>
</dbReference>
<dbReference type="HAMAP" id="MF_00082">
    <property type="entry name" value="ArgB"/>
    <property type="match status" value="1"/>
</dbReference>
<dbReference type="GO" id="GO:0005737">
    <property type="term" value="C:cytoplasm"/>
    <property type="evidence" value="ECO:0007669"/>
    <property type="project" value="UniProtKB-SubCell"/>
</dbReference>
<dbReference type="UniPathway" id="UPA00068">
    <property type="reaction ID" value="UER00107"/>
</dbReference>
<comment type="subcellular location">
    <subcellularLocation>
        <location evidence="9">Cytoplasm</location>
    </subcellularLocation>
</comment>
<dbReference type="GO" id="GO:0003991">
    <property type="term" value="F:acetylglutamate kinase activity"/>
    <property type="evidence" value="ECO:0007669"/>
    <property type="project" value="UniProtKB-UniRule"/>
</dbReference>
<comment type="pathway">
    <text evidence="1 9">Amino-acid biosynthesis; L-arginine biosynthesis; N(2)-acetyl-L-ornithine from L-glutamate: step 2/4.</text>
</comment>
<dbReference type="InterPro" id="IPR036393">
    <property type="entry name" value="AceGlu_kinase-like_sf"/>
</dbReference>
<evidence type="ECO:0000256" key="9">
    <source>
        <dbReference type="HAMAP-Rule" id="MF_00082"/>
    </source>
</evidence>
<dbReference type="PIRSF" id="PIRSF000728">
    <property type="entry name" value="NAGK"/>
    <property type="match status" value="1"/>
</dbReference>
<evidence type="ECO:0000256" key="5">
    <source>
        <dbReference type="ARBA" id="ARBA00022741"/>
    </source>
</evidence>
<dbReference type="AlphaFoldDB" id="A0A6V8Q529"/>
<evidence type="ECO:0000256" key="3">
    <source>
        <dbReference type="ARBA" id="ARBA00022605"/>
    </source>
</evidence>
<feature type="site" description="Transition state stabilizer" evidence="9">
    <location>
        <position position="18"/>
    </location>
</feature>
<proteinExistence type="inferred from homology"/>
<dbReference type="InterPro" id="IPR037528">
    <property type="entry name" value="ArgB"/>
</dbReference>
<dbReference type="EMBL" id="BLSD01000098">
    <property type="protein sequence ID" value="GFP39855.1"/>
    <property type="molecule type" value="Genomic_DNA"/>
</dbReference>
<evidence type="ECO:0000313" key="12">
    <source>
        <dbReference type="EMBL" id="GFP39855.1"/>
    </source>
</evidence>
<dbReference type="PANTHER" id="PTHR23342">
    <property type="entry name" value="N-ACETYLGLUTAMATE SYNTHASE"/>
    <property type="match status" value="1"/>
</dbReference>
<organism evidence="12 13">
    <name type="scientific">Candidatus Hakubella thermalkaliphila</name>
    <dbReference type="NCBI Taxonomy" id="2754717"/>
    <lineage>
        <taxon>Bacteria</taxon>
        <taxon>Bacillati</taxon>
        <taxon>Actinomycetota</taxon>
        <taxon>Actinomycetota incertae sedis</taxon>
        <taxon>Candidatus Hakubellales</taxon>
        <taxon>Candidatus Hakubellaceae</taxon>
        <taxon>Candidatus Hakubella</taxon>
    </lineage>
</organism>
<keyword evidence="2 9" id="KW-0055">Arginine biosynthesis</keyword>
<comment type="caution">
    <text evidence="12">The sequence shown here is derived from an EMBL/GenBank/DDBJ whole genome shotgun (WGS) entry which is preliminary data.</text>
</comment>
<dbReference type="PANTHER" id="PTHR23342:SF0">
    <property type="entry name" value="N-ACETYLGLUTAMATE SYNTHASE, MITOCHONDRIAL"/>
    <property type="match status" value="1"/>
</dbReference>
<dbReference type="GO" id="GO:0042450">
    <property type="term" value="P:L-arginine biosynthetic process via ornithine"/>
    <property type="evidence" value="ECO:0007669"/>
    <property type="project" value="UniProtKB-UniRule"/>
</dbReference>
<accession>A0A6V8Q529</accession>